<dbReference type="RefSeq" id="WP_025359091.1">
    <property type="nucleotide sequence ID" value="NZ_CP007155.1"/>
</dbReference>
<dbReference type="Gene3D" id="3.40.47.10">
    <property type="match status" value="1"/>
</dbReference>
<dbReference type="FunFam" id="3.40.50.980:FF:000001">
    <property type="entry name" value="Non-ribosomal peptide synthetase"/>
    <property type="match status" value="1"/>
</dbReference>
<dbReference type="GO" id="GO:0031177">
    <property type="term" value="F:phosphopantetheine binding"/>
    <property type="evidence" value="ECO:0007669"/>
    <property type="project" value="InterPro"/>
</dbReference>
<dbReference type="InterPro" id="IPR020807">
    <property type="entry name" value="PKS_DH"/>
</dbReference>
<dbReference type="Pfam" id="PF00501">
    <property type="entry name" value="AMP-binding"/>
    <property type="match status" value="1"/>
</dbReference>
<dbReference type="InterPro" id="IPR001031">
    <property type="entry name" value="Thioesterase"/>
</dbReference>
<dbReference type="InterPro" id="IPR016039">
    <property type="entry name" value="Thiolase-like"/>
</dbReference>
<dbReference type="InterPro" id="IPR020841">
    <property type="entry name" value="PKS_Beta-ketoAc_synthase_dom"/>
</dbReference>
<dbReference type="GO" id="GO:0016874">
    <property type="term" value="F:ligase activity"/>
    <property type="evidence" value="ECO:0007669"/>
    <property type="project" value="UniProtKB-KW"/>
</dbReference>
<proteinExistence type="inferred from homology"/>
<dbReference type="GO" id="GO:0044550">
    <property type="term" value="P:secondary metabolite biosynthetic process"/>
    <property type="evidence" value="ECO:0007669"/>
    <property type="project" value="TreeGrafter"/>
</dbReference>
<feature type="active site" description="Proton donor; for dehydratase activity" evidence="10">
    <location>
        <position position="592"/>
    </location>
</feature>
<evidence type="ECO:0000313" key="14">
    <source>
        <dbReference type="EMBL" id="AHH99159.1"/>
    </source>
</evidence>
<dbReference type="InterPro" id="IPR049552">
    <property type="entry name" value="PKS_DH_N"/>
</dbReference>
<dbReference type="STRING" id="1449976.KALB_5798"/>
<evidence type="ECO:0000256" key="5">
    <source>
        <dbReference type="ARBA" id="ARBA00022450"/>
    </source>
</evidence>
<dbReference type="SMART" id="SM00826">
    <property type="entry name" value="PKS_DH"/>
    <property type="match status" value="1"/>
</dbReference>
<evidence type="ECO:0000259" key="11">
    <source>
        <dbReference type="PROSITE" id="PS50075"/>
    </source>
</evidence>
<dbReference type="InterPro" id="IPR023213">
    <property type="entry name" value="CAT-like_dom_sf"/>
</dbReference>
<evidence type="ECO:0000313" key="15">
    <source>
        <dbReference type="Proteomes" id="UP000019225"/>
    </source>
</evidence>
<name>W5WLZ2_9PSEU</name>
<keyword evidence="15" id="KW-1185">Reference proteome</keyword>
<dbReference type="SUPFAM" id="SSF53901">
    <property type="entry name" value="Thiolase-like"/>
    <property type="match status" value="1"/>
</dbReference>
<evidence type="ECO:0000256" key="7">
    <source>
        <dbReference type="ARBA" id="ARBA00022598"/>
    </source>
</evidence>
<dbReference type="PROSITE" id="PS52019">
    <property type="entry name" value="PKS_MFAS_DH"/>
    <property type="match status" value="1"/>
</dbReference>
<dbReference type="Pfam" id="PF13193">
    <property type="entry name" value="AMP-binding_C"/>
    <property type="match status" value="1"/>
</dbReference>
<evidence type="ECO:0000256" key="6">
    <source>
        <dbReference type="ARBA" id="ARBA00022553"/>
    </source>
</evidence>
<protein>
    <recommendedName>
        <fullName evidence="4">Phenyloxazoline synthase MbtB</fullName>
    </recommendedName>
    <alternativeName>
        <fullName evidence="9">Mycobactin synthetase protein B</fullName>
    </alternativeName>
</protein>
<dbReference type="InterPro" id="IPR025110">
    <property type="entry name" value="AMP-bd_C"/>
</dbReference>
<feature type="region of interest" description="N-terminal hotdog fold" evidence="10">
    <location>
        <begin position="414"/>
        <end position="531"/>
    </location>
</feature>
<dbReference type="PATRIC" id="fig|1449976.3.peg.5820"/>
<dbReference type="KEGG" id="kal:KALB_5798"/>
<dbReference type="InterPro" id="IPR042104">
    <property type="entry name" value="PKS_dehydratase_sf"/>
</dbReference>
<feature type="domain" description="Ketosynthase family 3 (KS3)" evidence="12">
    <location>
        <begin position="12"/>
        <end position="405"/>
    </location>
</feature>
<keyword evidence="7" id="KW-0436">Ligase</keyword>
<dbReference type="Gene3D" id="3.10.129.110">
    <property type="entry name" value="Polyketide synthase dehydratase"/>
    <property type="match status" value="1"/>
</dbReference>
<dbReference type="SUPFAM" id="SSF53474">
    <property type="entry name" value="alpha/beta-Hydrolases"/>
    <property type="match status" value="1"/>
</dbReference>
<evidence type="ECO:0000256" key="3">
    <source>
        <dbReference type="ARBA" id="ARBA00007380"/>
    </source>
</evidence>
<feature type="region of interest" description="C-terminal hotdog fold" evidence="10">
    <location>
        <begin position="541"/>
        <end position="678"/>
    </location>
</feature>
<dbReference type="InterPro" id="IPR036736">
    <property type="entry name" value="ACP-like_sf"/>
</dbReference>
<dbReference type="Gene3D" id="3.30.559.30">
    <property type="entry name" value="Nonribosomal peptide synthetase, condensation domain"/>
    <property type="match status" value="1"/>
</dbReference>
<evidence type="ECO:0000256" key="10">
    <source>
        <dbReference type="PROSITE-ProRule" id="PRU01363"/>
    </source>
</evidence>
<dbReference type="InterPro" id="IPR045851">
    <property type="entry name" value="AMP-bd_C_sf"/>
</dbReference>
<keyword evidence="8" id="KW-0808">Transferase</keyword>
<dbReference type="Gene3D" id="2.30.38.10">
    <property type="entry name" value="Luciferase, Domain 3"/>
    <property type="match status" value="1"/>
</dbReference>
<dbReference type="InterPro" id="IPR014030">
    <property type="entry name" value="Ketoacyl_synth_N"/>
</dbReference>
<dbReference type="PROSITE" id="PS52004">
    <property type="entry name" value="KS3_2"/>
    <property type="match status" value="1"/>
</dbReference>
<dbReference type="GO" id="GO:0043041">
    <property type="term" value="P:amino acid activation for nonribosomal peptide biosynthetic process"/>
    <property type="evidence" value="ECO:0007669"/>
    <property type="project" value="TreeGrafter"/>
</dbReference>
<dbReference type="Pfam" id="PF00668">
    <property type="entry name" value="Condensation"/>
    <property type="match status" value="1"/>
</dbReference>
<dbReference type="CDD" id="cd00833">
    <property type="entry name" value="PKS"/>
    <property type="match status" value="1"/>
</dbReference>
<evidence type="ECO:0000256" key="4">
    <source>
        <dbReference type="ARBA" id="ARBA00016743"/>
    </source>
</evidence>
<dbReference type="GO" id="GO:0016746">
    <property type="term" value="F:acyltransferase activity"/>
    <property type="evidence" value="ECO:0007669"/>
    <property type="project" value="InterPro"/>
</dbReference>
<dbReference type="InterPro" id="IPR049900">
    <property type="entry name" value="PKS_mFAS_DH"/>
</dbReference>
<dbReference type="GO" id="GO:0008610">
    <property type="term" value="P:lipid biosynthetic process"/>
    <property type="evidence" value="ECO:0007669"/>
    <property type="project" value="UniProtKB-ARBA"/>
</dbReference>
<dbReference type="FunFam" id="2.30.38.10:FF:000001">
    <property type="entry name" value="Non-ribosomal peptide synthetase PvdI"/>
    <property type="match status" value="1"/>
</dbReference>
<evidence type="ECO:0000259" key="12">
    <source>
        <dbReference type="PROSITE" id="PS52004"/>
    </source>
</evidence>
<reference evidence="14 15" key="1">
    <citation type="journal article" date="2014" name="BMC Genomics">
        <title>Complete genome sequence of producer of the glycopeptide antibiotic Aculeximycin Kutzneria albida DSM 43870T, a representative of minor genus of Pseudonocardiaceae.</title>
        <authorList>
            <person name="Rebets Y."/>
            <person name="Tokovenko B."/>
            <person name="Lushchyk I."/>
            <person name="Ruckert C."/>
            <person name="Zaburannyi N."/>
            <person name="Bechthold A."/>
            <person name="Kalinowski J."/>
            <person name="Luzhetskyy A."/>
        </authorList>
    </citation>
    <scope>NUCLEOTIDE SEQUENCE [LARGE SCALE GENOMIC DNA]</scope>
    <source>
        <strain evidence="14">DSM 43870</strain>
    </source>
</reference>
<dbReference type="InterPro" id="IPR020806">
    <property type="entry name" value="PKS_PP-bd"/>
</dbReference>
<dbReference type="FunFam" id="3.30.559.10:FF:000023">
    <property type="entry name" value="Non-ribosomal peptide synthetase"/>
    <property type="match status" value="1"/>
</dbReference>
<dbReference type="Gene3D" id="3.30.300.30">
    <property type="match status" value="1"/>
</dbReference>
<feature type="active site" description="Proton acceptor; for dehydratase activity" evidence="10">
    <location>
        <position position="445"/>
    </location>
</feature>
<evidence type="ECO:0000256" key="9">
    <source>
        <dbReference type="ARBA" id="ARBA00033440"/>
    </source>
</evidence>
<dbReference type="CDD" id="cd12114">
    <property type="entry name" value="A_NRPS_TlmIV_like"/>
    <property type="match status" value="1"/>
</dbReference>
<dbReference type="FunFam" id="3.30.559.30:FF:000006">
    <property type="entry name" value="Yersiniabactin polyketide/non-ribosomal peptide synthetase"/>
    <property type="match status" value="1"/>
</dbReference>
<dbReference type="InterPro" id="IPR014031">
    <property type="entry name" value="Ketoacyl_synth_C"/>
</dbReference>
<dbReference type="Proteomes" id="UP000019225">
    <property type="component" value="Chromosome"/>
</dbReference>
<dbReference type="InterPro" id="IPR020845">
    <property type="entry name" value="AMP-binding_CS"/>
</dbReference>
<evidence type="ECO:0000256" key="1">
    <source>
        <dbReference type="ARBA" id="ARBA00001957"/>
    </source>
</evidence>
<dbReference type="SUPFAM" id="SSF56801">
    <property type="entry name" value="Acetyl-CoA synthetase-like"/>
    <property type="match status" value="1"/>
</dbReference>
<comment type="similarity">
    <text evidence="3">Belongs to the ATP-dependent AMP-binding enzyme family. MbtB subfamily.</text>
</comment>
<accession>W5WLZ2</accession>
<comment type="pathway">
    <text evidence="2">Siderophore biosynthesis; mycobactin biosynthesis.</text>
</comment>
<dbReference type="Pfam" id="PF00550">
    <property type="entry name" value="PP-binding"/>
    <property type="match status" value="2"/>
</dbReference>
<evidence type="ECO:0000259" key="13">
    <source>
        <dbReference type="PROSITE" id="PS52019"/>
    </source>
</evidence>
<dbReference type="PROSITE" id="PS50075">
    <property type="entry name" value="CARRIER"/>
    <property type="match status" value="2"/>
</dbReference>
<evidence type="ECO:0000256" key="2">
    <source>
        <dbReference type="ARBA" id="ARBA00005102"/>
    </source>
</evidence>
<gene>
    <name evidence="14" type="ORF">KALB_5798</name>
</gene>
<dbReference type="NCBIfam" id="TIGR01733">
    <property type="entry name" value="AA-adenyl-dom"/>
    <property type="match status" value="1"/>
</dbReference>
<dbReference type="InterPro" id="IPR000873">
    <property type="entry name" value="AMP-dep_synth/lig_dom"/>
</dbReference>
<feature type="domain" description="Carrier" evidence="11">
    <location>
        <begin position="1684"/>
        <end position="1759"/>
    </location>
</feature>
<dbReference type="PROSITE" id="PS00455">
    <property type="entry name" value="AMP_BINDING"/>
    <property type="match status" value="1"/>
</dbReference>
<dbReference type="InterPro" id="IPR029058">
    <property type="entry name" value="AB_hydrolase_fold"/>
</dbReference>
<sequence>MNDPCTARKGSADPIAVVGMACRMPGGVSDPDSYWRFLRRGGDGIGPVPPDSSAAGRTFRAGLIDGLDQFDAARFGIAPREAAAMDPRHRLLLEVGWQALEHAGCAPQRLAGHPTGVFVGIAGHGHTTAERSAYDLTGTTPFAAGRLSYQLGLSGPSLAVDTATSSSLVAVHLACQSLRTGESAMALAGGVNTVRSADWFEVLDNARMLSPTCRSRVFDVRADGYVRGEGCGLVVLKRLTDAEAAGDHIWAVIRGSAVNQDGRTVGITAPNPAAQSELIRQALRGCGIRPEQVGYVEAHGTGTPAGDPAELRGLREVFGERDLLVGSVKANIGHLESAAGIAGFLKAVLCLVHGEVPPQPNLAEVTPEAGPMRIPTEVTALPSPAVVGVSSFGASGTNAHVVLEQAGRERYRNSSLLGRRLSSPLDTVQFETELAPADLRLLDEHVVAGVPTASFGLYLATALAAAKELHGSEAVTITDFEALQELRVDPAERLRAQFLVEPDGWFRHCSERDSQWRQHCRGRLETGAQESTVDFKALLTTAGSSGEELYRRLWRRGVYLGASARCIERVWHRGAESVALIKRPETVAQLIDAMFQLAEVQPDRIGYFTFLGLPASSELYCHVKQGSAVLAEPSGRVVAEAHRDRVPPAHNEVRDVVASIVARVLGLEQLAVDEPLGNLGLDSWMAMEACEALRAELGVAPTLEAFLDAQDVVELAARLDTAPKRQPVLAEVDARFEPFPLTDLQQAYLMGRSTAFELGGVNTYSFIEVDVAGLDLDRLNSALSVLIERHDMLRAVISPEGTQRVLPEVPGYTIRATDGPAERVGAEMKARVFDPARWPLFEIRATRLDTRTTRLHIGLDALVVDGWSSALLFREWAQVYHEGREALPELSLTFRDYVTATATRQDPEKALRYWRERVVEMPPAPQLPLAKNPALVGIPEFAHHDARLSTVEWSEFQRLAGTRGVTPSAALCAAYAWVLATWSGRSRFTLNVMFSNRMALHEQVDAVVGNFSTTTLLEVDTLAAPTFAGVAERVQRRLWTDLEHSEVSGVEVLREYNRARGNTVGASMPVVFASMVNFAAREQGGGMTGMVHHLLGLGEGGTEVSASVRTPQVWLDHQVIEEAGELVVNWDVVADLFPEHLVETMFRSYVELLRGLAGDPDLWRSTAPNLVPPAELAARQEANATEWPVEPGLLHEPFLRQVAKDPAAIAIAGPDLTYGELDELSDRVAHWLGERARGRLVAVVMDKSPHQVIAVLGTLKAGAAYVPIDAEVPTERLRVLLTESGAAAILTQRHIEQRTEWPSQAPRLSVDGELPEGAVPQTTARPSDLAYVIFTSGSTGTPKGVMIEHAAALNTVLDVNERFGIGPADRVLGLSALNFDLSVYDIFGTLAAGAALVLPEPGAHREPARWAELVAEHGVTVWNSVPTLMEMFVAHQPRRVPLRVVMLSGDWIPVTLPARIQAIAPDVSVYSLGGATEAAIWSICYPITETDPDWASVPYGKPLRNQRFHVLDELWRHCPTWVTGELYIAGAGLARGYLGDPDKTGASFVRHPETGERLYRTGDLGRYLPDGTIEFLGRRDFQVKVNGYRVELGEIEAALLRDPRVRAAVVTVLGERHNLRLAGYVVLTTEASPEELAASLRNELPDYLVPKHIMVLPELPLGANGKLDRSALPAVDEEPVELVAPRDEVEQQLTGIWREFFADREFGVSTSFFSLGGNSLLAVRMMSRISTELDRSLPLSVLFGHPTIAALAEVVRDSRVRSREALVPIRETGSLTPLVLVHPVGGDVLCYSALAELLGPDQPVYALQVPDSALSSIPEMAKHYVQTLPGGRCRLGGWSMGGMIALEMATLLDSVERVDLIDIIEPPGARTEPVADERLYAWFARDLAGLSGVDWTPGHCESLRGLYSQARAAKVLPADVDLDTLAAIFERFARNTRALLAYEAPSYGGQVRIHRAGAAPEVAQAWLDRCTGDARVIDLPGDHYSVVREPDVRALAEALR</sequence>
<keyword evidence="5" id="KW-0596">Phosphopantetheine</keyword>
<dbReference type="GO" id="GO:0005737">
    <property type="term" value="C:cytoplasm"/>
    <property type="evidence" value="ECO:0007669"/>
    <property type="project" value="TreeGrafter"/>
</dbReference>
<keyword evidence="6" id="KW-0597">Phosphoprotein</keyword>
<organism evidence="14 15">
    <name type="scientific">Kutzneria albida DSM 43870</name>
    <dbReference type="NCBI Taxonomy" id="1449976"/>
    <lineage>
        <taxon>Bacteria</taxon>
        <taxon>Bacillati</taxon>
        <taxon>Actinomycetota</taxon>
        <taxon>Actinomycetes</taxon>
        <taxon>Pseudonocardiales</taxon>
        <taxon>Pseudonocardiaceae</taxon>
        <taxon>Kutzneria</taxon>
    </lineage>
</organism>
<dbReference type="Pfam" id="PF02801">
    <property type="entry name" value="Ketoacyl-synt_C"/>
    <property type="match status" value="1"/>
</dbReference>
<dbReference type="Gene3D" id="3.40.50.980">
    <property type="match status" value="2"/>
</dbReference>
<dbReference type="InterPro" id="IPR001242">
    <property type="entry name" value="Condensation_dom"/>
</dbReference>
<feature type="domain" description="Carrier" evidence="11">
    <location>
        <begin position="648"/>
        <end position="723"/>
    </location>
</feature>
<dbReference type="InterPro" id="IPR009081">
    <property type="entry name" value="PP-bd_ACP"/>
</dbReference>
<feature type="domain" description="PKS/mFAS DH" evidence="13">
    <location>
        <begin position="414"/>
        <end position="678"/>
    </location>
</feature>
<dbReference type="EMBL" id="CP007155">
    <property type="protein sequence ID" value="AHH99159.1"/>
    <property type="molecule type" value="Genomic_DNA"/>
</dbReference>
<dbReference type="Gene3D" id="1.10.1200.10">
    <property type="entry name" value="ACP-like"/>
    <property type="match status" value="2"/>
</dbReference>
<dbReference type="eggNOG" id="COG1020">
    <property type="taxonomic scope" value="Bacteria"/>
</dbReference>
<dbReference type="PANTHER" id="PTHR45527:SF10">
    <property type="entry name" value="PYOCHELIN SYNTHASE PCHF"/>
    <property type="match status" value="1"/>
</dbReference>
<dbReference type="SMART" id="SM00825">
    <property type="entry name" value="PKS_KS"/>
    <property type="match status" value="1"/>
</dbReference>
<dbReference type="InterPro" id="IPR010071">
    <property type="entry name" value="AA_adenyl_dom"/>
</dbReference>
<dbReference type="InterPro" id="IPR057737">
    <property type="entry name" value="Condensation_MtbB-like"/>
</dbReference>
<dbReference type="CDD" id="cd19535">
    <property type="entry name" value="Cyc_NRPS"/>
    <property type="match status" value="1"/>
</dbReference>
<dbReference type="SUPFAM" id="SSF47336">
    <property type="entry name" value="ACP-like"/>
    <property type="match status" value="2"/>
</dbReference>
<dbReference type="FunFam" id="3.40.50.12780:FF:000012">
    <property type="entry name" value="Non-ribosomal peptide synthetase"/>
    <property type="match status" value="1"/>
</dbReference>
<dbReference type="eggNOG" id="COG3321">
    <property type="taxonomic scope" value="Bacteria"/>
</dbReference>
<comment type="cofactor">
    <cofactor evidence="1">
        <name>pantetheine 4'-phosphate</name>
        <dbReference type="ChEBI" id="CHEBI:47942"/>
    </cofactor>
</comment>
<dbReference type="Pfam" id="PF00975">
    <property type="entry name" value="Thioesterase"/>
    <property type="match status" value="1"/>
</dbReference>
<dbReference type="Pfam" id="PF00109">
    <property type="entry name" value="ketoacyl-synt"/>
    <property type="match status" value="1"/>
</dbReference>
<dbReference type="SUPFAM" id="SSF52777">
    <property type="entry name" value="CoA-dependent acyltransferases"/>
    <property type="match status" value="2"/>
</dbReference>
<dbReference type="SMART" id="SM00823">
    <property type="entry name" value="PKS_PP"/>
    <property type="match status" value="2"/>
</dbReference>
<dbReference type="HOGENOM" id="CLU_001146_0_0_11"/>
<evidence type="ECO:0000256" key="8">
    <source>
        <dbReference type="ARBA" id="ARBA00022679"/>
    </source>
</evidence>
<dbReference type="Gene3D" id="3.30.559.10">
    <property type="entry name" value="Chloramphenicol acetyltransferase-like domain"/>
    <property type="match status" value="1"/>
</dbReference>
<dbReference type="PANTHER" id="PTHR45527">
    <property type="entry name" value="NONRIBOSOMAL PEPTIDE SYNTHETASE"/>
    <property type="match status" value="1"/>
</dbReference>
<dbReference type="Gene3D" id="3.40.50.1820">
    <property type="entry name" value="alpha/beta hydrolase"/>
    <property type="match status" value="1"/>
</dbReference>
<dbReference type="Pfam" id="PF21089">
    <property type="entry name" value="PKS_DH_N"/>
    <property type="match status" value="1"/>
</dbReference>